<comment type="caution">
    <text evidence="2">The sequence shown here is derived from an EMBL/GenBank/DDBJ whole genome shotgun (WGS) entry which is preliminary data.</text>
</comment>
<evidence type="ECO:0000313" key="2">
    <source>
        <dbReference type="EMBL" id="KAL2608189.1"/>
    </source>
</evidence>
<dbReference type="Proteomes" id="UP001605036">
    <property type="component" value="Unassembled WGS sequence"/>
</dbReference>
<sequence length="94" mass="10736">MEHGGGDRGKQSMVGDSSNRRGNSVFEARKFHPIAIVAIVEALGVADQGEGKKKNPDHHRIGLVHWRATINAIIHYEWMKWFVLNVEEKKNYRD</sequence>
<evidence type="ECO:0000256" key="1">
    <source>
        <dbReference type="SAM" id="MobiDB-lite"/>
    </source>
</evidence>
<name>A0ABD1XHH1_9MARC</name>
<gene>
    <name evidence="2" type="ORF">R1flu_026762</name>
</gene>
<keyword evidence="3" id="KW-1185">Reference proteome</keyword>
<feature type="region of interest" description="Disordered" evidence="1">
    <location>
        <begin position="1"/>
        <end position="21"/>
    </location>
</feature>
<accession>A0ABD1XHH1</accession>
<proteinExistence type="predicted"/>
<organism evidence="2 3">
    <name type="scientific">Riccia fluitans</name>
    <dbReference type="NCBI Taxonomy" id="41844"/>
    <lineage>
        <taxon>Eukaryota</taxon>
        <taxon>Viridiplantae</taxon>
        <taxon>Streptophyta</taxon>
        <taxon>Embryophyta</taxon>
        <taxon>Marchantiophyta</taxon>
        <taxon>Marchantiopsida</taxon>
        <taxon>Marchantiidae</taxon>
        <taxon>Marchantiales</taxon>
        <taxon>Ricciaceae</taxon>
        <taxon>Riccia</taxon>
    </lineage>
</organism>
<dbReference type="AlphaFoldDB" id="A0ABD1XHH1"/>
<reference evidence="2 3" key="1">
    <citation type="submission" date="2024-09" db="EMBL/GenBank/DDBJ databases">
        <title>Chromosome-scale assembly of Riccia fluitans.</title>
        <authorList>
            <person name="Paukszto L."/>
            <person name="Sawicki J."/>
            <person name="Karawczyk K."/>
            <person name="Piernik-Szablinska J."/>
            <person name="Szczecinska M."/>
            <person name="Mazdziarz M."/>
        </authorList>
    </citation>
    <scope>NUCLEOTIDE SEQUENCE [LARGE SCALE GENOMIC DNA]</scope>
    <source>
        <strain evidence="2">Rf_01</strain>
        <tissue evidence="2">Aerial parts of the thallus</tissue>
    </source>
</reference>
<feature type="compositionally biased region" description="Basic and acidic residues" evidence="1">
    <location>
        <begin position="1"/>
        <end position="10"/>
    </location>
</feature>
<dbReference type="EMBL" id="JBHFFA010000008">
    <property type="protein sequence ID" value="KAL2608189.1"/>
    <property type="molecule type" value="Genomic_DNA"/>
</dbReference>
<evidence type="ECO:0000313" key="3">
    <source>
        <dbReference type="Proteomes" id="UP001605036"/>
    </source>
</evidence>
<protein>
    <submittedName>
        <fullName evidence="2">Uncharacterized protein</fullName>
    </submittedName>
</protein>